<keyword evidence="2" id="KW-0813">Transport</keyword>
<evidence type="ECO:0000256" key="1">
    <source>
        <dbReference type="ARBA" id="ARBA00004141"/>
    </source>
</evidence>
<dbReference type="Pfam" id="PF01226">
    <property type="entry name" value="Form_Nir_trans"/>
    <property type="match status" value="1"/>
</dbReference>
<dbReference type="PANTHER" id="PTHR30520:SF6">
    <property type="entry name" value="FORMATE_NITRATE FAMILY TRANSPORTER (EUROFUNG)"/>
    <property type="match status" value="1"/>
</dbReference>
<dbReference type="VEuPathDB" id="FungiDB:CJI96_0004160"/>
<proteinExistence type="inferred from homology"/>
<keyword evidence="3 8" id="KW-0812">Transmembrane</keyword>
<protein>
    <recommendedName>
        <fullName evidence="11">Formate/nitrite transporter</fullName>
    </recommendedName>
</protein>
<evidence type="ECO:0000313" key="9">
    <source>
        <dbReference type="EMBL" id="KND99400.1"/>
    </source>
</evidence>
<feature type="transmembrane region" description="Helical" evidence="8">
    <location>
        <begin position="112"/>
        <end position="135"/>
    </location>
</feature>
<name>A0A0L0P0A6_CANAR</name>
<dbReference type="InterPro" id="IPR023271">
    <property type="entry name" value="Aquaporin-like"/>
</dbReference>
<feature type="compositionally biased region" description="Polar residues" evidence="7">
    <location>
        <begin position="513"/>
        <end position="524"/>
    </location>
</feature>
<dbReference type="GO" id="GO:0015513">
    <property type="term" value="F:high-affinity secondary active nitrite transmembrane transporter activity"/>
    <property type="evidence" value="ECO:0007669"/>
    <property type="project" value="TreeGrafter"/>
</dbReference>
<organism evidence="9 10">
    <name type="scientific">Candidozyma auris</name>
    <name type="common">Yeast</name>
    <name type="synonym">Candida auris</name>
    <dbReference type="NCBI Taxonomy" id="498019"/>
    <lineage>
        <taxon>Eukaryota</taxon>
        <taxon>Fungi</taxon>
        <taxon>Dikarya</taxon>
        <taxon>Ascomycota</taxon>
        <taxon>Saccharomycotina</taxon>
        <taxon>Pichiomycetes</taxon>
        <taxon>Metschnikowiaceae</taxon>
        <taxon>Candidozyma</taxon>
    </lineage>
</organism>
<evidence type="ECO:0000256" key="3">
    <source>
        <dbReference type="ARBA" id="ARBA00022692"/>
    </source>
</evidence>
<evidence type="ECO:0000256" key="6">
    <source>
        <dbReference type="ARBA" id="ARBA00049660"/>
    </source>
</evidence>
<keyword evidence="4 8" id="KW-1133">Transmembrane helix</keyword>
<dbReference type="VEuPathDB" id="FungiDB:CJJ09_003980"/>
<evidence type="ECO:0000256" key="7">
    <source>
        <dbReference type="SAM" id="MobiDB-lite"/>
    </source>
</evidence>
<dbReference type="VEuPathDB" id="FungiDB:CJI97_005458"/>
<comment type="similarity">
    <text evidence="6">Belongs to the FNT transporter (TC 1.A.16) family.</text>
</comment>
<dbReference type="GO" id="GO:0015707">
    <property type="term" value="P:nitrite transport"/>
    <property type="evidence" value="ECO:0007669"/>
    <property type="project" value="TreeGrafter"/>
</dbReference>
<gene>
    <name evidence="9" type="ORF">QG37_03534</name>
</gene>
<evidence type="ECO:0000256" key="2">
    <source>
        <dbReference type="ARBA" id="ARBA00022448"/>
    </source>
</evidence>
<feature type="transmembrane region" description="Helical" evidence="8">
    <location>
        <begin position="243"/>
        <end position="265"/>
    </location>
</feature>
<evidence type="ECO:0008006" key="11">
    <source>
        <dbReference type="Google" id="ProtNLM"/>
    </source>
</evidence>
<feature type="compositionally biased region" description="Basic residues" evidence="7">
    <location>
        <begin position="352"/>
        <end position="361"/>
    </location>
</feature>
<evidence type="ECO:0000313" key="10">
    <source>
        <dbReference type="Proteomes" id="UP000037122"/>
    </source>
</evidence>
<evidence type="ECO:0000256" key="4">
    <source>
        <dbReference type="ARBA" id="ARBA00022989"/>
    </source>
</evidence>
<evidence type="ECO:0000256" key="5">
    <source>
        <dbReference type="ARBA" id="ARBA00023136"/>
    </source>
</evidence>
<feature type="compositionally biased region" description="Basic and acidic residues" evidence="7">
    <location>
        <begin position="425"/>
        <end position="444"/>
    </location>
</feature>
<feature type="transmembrane region" description="Helical" evidence="8">
    <location>
        <begin position="32"/>
        <end position="54"/>
    </location>
</feature>
<comment type="caution">
    <text evidence="9">The sequence shown here is derived from an EMBL/GenBank/DDBJ whole genome shotgun (WGS) entry which is preliminary data.</text>
</comment>
<dbReference type="NCBIfam" id="TIGR00790">
    <property type="entry name" value="fnt"/>
    <property type="match status" value="1"/>
</dbReference>
<dbReference type="GO" id="GO:0005886">
    <property type="term" value="C:plasma membrane"/>
    <property type="evidence" value="ECO:0007669"/>
    <property type="project" value="TreeGrafter"/>
</dbReference>
<evidence type="ECO:0000256" key="8">
    <source>
        <dbReference type="SAM" id="Phobius"/>
    </source>
</evidence>
<reference evidence="10" key="1">
    <citation type="journal article" date="2015" name="BMC Genomics">
        <title>Draft genome of a commonly misdiagnosed multidrug resistant pathogen Candida auris.</title>
        <authorList>
            <person name="Chatterjee S."/>
            <person name="Alampalli S.V."/>
            <person name="Nageshan R.K."/>
            <person name="Chettiar S.T."/>
            <person name="Joshi S."/>
            <person name="Tatu U.S."/>
        </authorList>
    </citation>
    <scope>NUCLEOTIDE SEQUENCE [LARGE SCALE GENOMIC DNA]</scope>
    <source>
        <strain evidence="10">6684</strain>
    </source>
</reference>
<feature type="compositionally biased region" description="Acidic residues" evidence="7">
    <location>
        <begin position="299"/>
        <end position="309"/>
    </location>
</feature>
<dbReference type="PANTHER" id="PTHR30520">
    <property type="entry name" value="FORMATE TRANSPORTER-RELATED"/>
    <property type="match status" value="1"/>
</dbReference>
<dbReference type="InterPro" id="IPR000292">
    <property type="entry name" value="For/NO2_transpt"/>
</dbReference>
<dbReference type="Proteomes" id="UP000037122">
    <property type="component" value="Unassembled WGS sequence"/>
</dbReference>
<keyword evidence="5 8" id="KW-0472">Membrane</keyword>
<feature type="compositionally biased region" description="Polar residues" evidence="7">
    <location>
        <begin position="531"/>
        <end position="542"/>
    </location>
</feature>
<feature type="transmembrane region" description="Helical" evidence="8">
    <location>
        <begin position="196"/>
        <end position="223"/>
    </location>
</feature>
<dbReference type="VEuPathDB" id="FungiDB:QG37_03534"/>
<feature type="transmembrane region" description="Helical" evidence="8">
    <location>
        <begin position="166"/>
        <end position="184"/>
    </location>
</feature>
<comment type="subcellular location">
    <subcellularLocation>
        <location evidence="1">Membrane</location>
        <topology evidence="1">Multi-pass membrane protein</topology>
    </subcellularLocation>
</comment>
<dbReference type="AlphaFoldDB" id="A0A0L0P0A6"/>
<feature type="transmembrane region" description="Helical" evidence="8">
    <location>
        <begin position="74"/>
        <end position="100"/>
    </location>
</feature>
<dbReference type="VEuPathDB" id="FungiDB:B9J08_005375"/>
<dbReference type="VEuPathDB" id="FungiDB:CJJ07_003326"/>
<feature type="compositionally biased region" description="Basic and acidic residues" evidence="7">
    <location>
        <begin position="545"/>
        <end position="557"/>
    </location>
</feature>
<accession>A0A0L0P0A6</accession>
<feature type="region of interest" description="Disordered" evidence="7">
    <location>
        <begin position="288"/>
        <end position="450"/>
    </location>
</feature>
<dbReference type="Gene3D" id="1.20.1080.10">
    <property type="entry name" value="Glycerol uptake facilitator protein"/>
    <property type="match status" value="1"/>
</dbReference>
<dbReference type="EMBL" id="LGST01000023">
    <property type="protein sequence ID" value="KND99400.1"/>
    <property type="molecule type" value="Genomic_DNA"/>
</dbReference>
<feature type="region of interest" description="Disordered" evidence="7">
    <location>
        <begin position="511"/>
        <end position="557"/>
    </location>
</feature>
<feature type="compositionally biased region" description="Basic and acidic residues" evidence="7">
    <location>
        <begin position="310"/>
        <end position="323"/>
    </location>
</feature>
<sequence length="557" mass="62740">MIDETLYLTTHETALAVVATAMKKARLSLDTLIINSFMGGLLFTSGGMLHVMIVSECPETWKTNPGFVLLLQGLMYPIGLFYVVIMGVDLFNSNILFFLVGLARRAVTVLDLLISWFVSWWFNLVGNIFVCYIISHYSKVSATPAMIEGSRLILDQKAAPAFHETLIKGMAGNFFVCLAIYLQLMAKPLHVKFLMMLLPIFTFVSLGFSHTVADMFVVIIGLINHGHVSVGTVAWKVLLPATLGNIIGGAFFGLVIPWYLHLYVVERDQRKLHLPLYEMRDEQPELNQDSRVVRVMPHDEEEAEEENELEEMRRASREEKGDSDSLNSSKLGVEPKEPVHALYRQPTTRSQRSLRRKKSHKSPANVFPVYGMESPRDRERSIASGKYSSEDYYDTSNHDEDEDESGAEFLAEHLRRTLSRQPTKRSKERERDLESQTLPTERRQSISTINLPRQLTRFSFASNRRGHRDDLDELNSKFTKAGITEKAANAANEAAGTSDFIGRDRAQPMMMARSQSTVGPTSTSDEGRASTPASTVTVQQWDPSGRSRVESEPKHNS</sequence>
<dbReference type="FunFam" id="1.20.1080.10:FF:000011">
    <property type="entry name" value="Formate family transporter"/>
    <property type="match status" value="1"/>
</dbReference>